<feature type="compositionally biased region" description="Low complexity" evidence="4">
    <location>
        <begin position="524"/>
        <end position="541"/>
    </location>
</feature>
<feature type="repeat" description="WD" evidence="3">
    <location>
        <begin position="806"/>
        <end position="841"/>
    </location>
</feature>
<dbReference type="EMBL" id="BAAAYN010000008">
    <property type="protein sequence ID" value="GAA3384521.1"/>
    <property type="molecule type" value="Genomic_DNA"/>
</dbReference>
<feature type="repeat" description="WD" evidence="3">
    <location>
        <begin position="900"/>
        <end position="927"/>
    </location>
</feature>
<evidence type="ECO:0000313" key="7">
    <source>
        <dbReference type="Proteomes" id="UP001501676"/>
    </source>
</evidence>
<evidence type="ECO:0000259" key="5">
    <source>
        <dbReference type="PROSITE" id="PS50011"/>
    </source>
</evidence>
<organism evidence="6 7">
    <name type="scientific">Cryptosporangium minutisporangium</name>
    <dbReference type="NCBI Taxonomy" id="113569"/>
    <lineage>
        <taxon>Bacteria</taxon>
        <taxon>Bacillati</taxon>
        <taxon>Actinomycetota</taxon>
        <taxon>Actinomycetes</taxon>
        <taxon>Cryptosporangiales</taxon>
        <taxon>Cryptosporangiaceae</taxon>
        <taxon>Cryptosporangium</taxon>
    </lineage>
</organism>
<feature type="repeat" description="WD" evidence="3">
    <location>
        <begin position="721"/>
        <end position="762"/>
    </location>
</feature>
<dbReference type="InterPro" id="IPR015943">
    <property type="entry name" value="WD40/YVTN_repeat-like_dom_sf"/>
</dbReference>
<dbReference type="PROSITE" id="PS50011">
    <property type="entry name" value="PROTEIN_KINASE_DOM"/>
    <property type="match status" value="1"/>
</dbReference>
<dbReference type="RefSeq" id="WP_345727211.1">
    <property type="nucleotide sequence ID" value="NZ_BAAAYN010000008.1"/>
</dbReference>
<evidence type="ECO:0000256" key="2">
    <source>
        <dbReference type="ARBA" id="ARBA00022737"/>
    </source>
</evidence>
<feature type="repeat" description="WD" evidence="3">
    <location>
        <begin position="680"/>
        <end position="720"/>
    </location>
</feature>
<accession>A0ABP6ST36</accession>
<evidence type="ECO:0000256" key="1">
    <source>
        <dbReference type="ARBA" id="ARBA00022574"/>
    </source>
</evidence>
<dbReference type="InterPro" id="IPR050349">
    <property type="entry name" value="WD_LIS1/nudF_dynein_reg"/>
</dbReference>
<dbReference type="SUPFAM" id="SSF56112">
    <property type="entry name" value="Protein kinase-like (PK-like)"/>
    <property type="match status" value="1"/>
</dbReference>
<dbReference type="CDD" id="cd00200">
    <property type="entry name" value="WD40"/>
    <property type="match status" value="1"/>
</dbReference>
<dbReference type="PROSITE" id="PS50082">
    <property type="entry name" value="WD_REPEATS_2"/>
    <property type="match status" value="7"/>
</dbReference>
<dbReference type="PROSITE" id="PS00678">
    <property type="entry name" value="WD_REPEATS_1"/>
    <property type="match status" value="6"/>
</dbReference>
<keyword evidence="7" id="KW-1185">Reference proteome</keyword>
<evidence type="ECO:0000313" key="6">
    <source>
        <dbReference type="EMBL" id="GAA3384521.1"/>
    </source>
</evidence>
<keyword evidence="1 3" id="KW-0853">WD repeat</keyword>
<protein>
    <recommendedName>
        <fullName evidence="5">Protein kinase domain-containing protein</fullName>
    </recommendedName>
</protein>
<feature type="repeat" description="WD" evidence="3">
    <location>
        <begin position="851"/>
        <end position="892"/>
    </location>
</feature>
<dbReference type="InterPro" id="IPR020472">
    <property type="entry name" value="WD40_PAC1"/>
</dbReference>
<feature type="repeat" description="WD" evidence="3">
    <location>
        <begin position="763"/>
        <end position="804"/>
    </location>
</feature>
<dbReference type="Gene3D" id="2.130.10.10">
    <property type="entry name" value="YVTN repeat-like/Quinoprotein amine dehydrogenase"/>
    <property type="match status" value="2"/>
</dbReference>
<feature type="region of interest" description="Disordered" evidence="4">
    <location>
        <begin position="1"/>
        <end position="29"/>
    </location>
</feature>
<dbReference type="Proteomes" id="UP001501676">
    <property type="component" value="Unassembled WGS sequence"/>
</dbReference>
<dbReference type="SMART" id="SM00220">
    <property type="entry name" value="S_TKc"/>
    <property type="match status" value="1"/>
</dbReference>
<evidence type="ECO:0000256" key="3">
    <source>
        <dbReference type="PROSITE-ProRule" id="PRU00221"/>
    </source>
</evidence>
<dbReference type="Pfam" id="PF00069">
    <property type="entry name" value="Pkinase"/>
    <property type="match status" value="1"/>
</dbReference>
<name>A0ABP6ST36_9ACTN</name>
<dbReference type="InterPro" id="IPR036322">
    <property type="entry name" value="WD40_repeat_dom_sf"/>
</dbReference>
<gene>
    <name evidence="6" type="ORF">GCM10020369_14530</name>
</gene>
<evidence type="ECO:0000256" key="4">
    <source>
        <dbReference type="SAM" id="MobiDB-lite"/>
    </source>
</evidence>
<feature type="region of interest" description="Disordered" evidence="4">
    <location>
        <begin position="476"/>
        <end position="543"/>
    </location>
</feature>
<feature type="repeat" description="WD" evidence="3">
    <location>
        <begin position="637"/>
        <end position="671"/>
    </location>
</feature>
<dbReference type="CDD" id="cd14014">
    <property type="entry name" value="STKc_PknB_like"/>
    <property type="match status" value="1"/>
</dbReference>
<dbReference type="PANTHER" id="PTHR44129">
    <property type="entry name" value="WD REPEAT-CONTAINING PROTEIN POP1"/>
    <property type="match status" value="1"/>
</dbReference>
<dbReference type="Gene3D" id="1.10.510.10">
    <property type="entry name" value="Transferase(Phosphotransferase) domain 1"/>
    <property type="match status" value="1"/>
</dbReference>
<keyword evidence="2" id="KW-0677">Repeat</keyword>
<dbReference type="Pfam" id="PF00400">
    <property type="entry name" value="WD40"/>
    <property type="match status" value="7"/>
</dbReference>
<dbReference type="InterPro" id="IPR011009">
    <property type="entry name" value="Kinase-like_dom_sf"/>
</dbReference>
<proteinExistence type="predicted"/>
<dbReference type="PROSITE" id="PS50294">
    <property type="entry name" value="WD_REPEATS_REGION"/>
    <property type="match status" value="7"/>
</dbReference>
<dbReference type="InterPro" id="IPR001680">
    <property type="entry name" value="WD40_rpt"/>
</dbReference>
<comment type="caution">
    <text evidence="6">The sequence shown here is derived from an EMBL/GenBank/DDBJ whole genome shotgun (WGS) entry which is preliminary data.</text>
</comment>
<feature type="domain" description="Protein kinase" evidence="5">
    <location>
        <begin position="35"/>
        <end position="334"/>
    </location>
</feature>
<dbReference type="SMART" id="SM00320">
    <property type="entry name" value="WD40"/>
    <property type="match status" value="7"/>
</dbReference>
<sequence>MSGWSSDPGRTPSGGHSSGTEGGPTLTEPQLVVGRAVRLPVGTGPDVRILLRERISKNTGQATVFIAELLDPLAEAGEPGDPVAVRVVLERRGRPDVLQRMRREQRYATALRHPFLLPVFAQAEMPEFRREFDGVCLALVQVMPLCELEDLEDQVVKANPPRLTADQLLFDLVGIADALHHLHTPTGQRGVLVHRDVKPANILRWDRRSVLGDLGTLRDPQTGNPTGGVGTIPYMPPDEGTSPTPAWDMFSFGVVLAELLTARRPHDVAEKTPLAYLQAHLRHSLRPDLDELLAAEVGPERGRVVASLVRRCTDPEPQGRPTAAAARDELLPLLVPEEQLRLHELVAFDTVPALDVIAVSALGLYGDQHPVTRSAAERLAATLVASAAGLMEEGRPTTAKDYLERARRIQAALAEGGPTPIEQSTDEPTRAQHWARTHPAPAVLSAPPAAPGPSAASVSGAAGTFPVSGTPVSGSYPVSGHPVSGHPVSGHPVSGHPVSGHPVSGHPVSGHPVSGHPVSGHPVSGHPVSGHPISGSPHSPVTPWQSNPPGGPFVYGAPYPPAGSGAVAPAPPSASPARRRRPLIAALAVAVVLAVVGAGVFWLRGIGGGTSGEDSATPRVTATPLAIGPSPAIQHKFSGHTQWINAVAFSPDGRKIASGSGDSTVRLWDVEFRSQIGDPLKGHTGTVYRVRFSVNDLLASVGGDGAVRLWNADTGTKVGVLTGHAGDAYGLAFSPDGMVLASSGGDRTVRLWDVAKQKEIAVLRGHTDEVYSVAFSPDGRTLATGGADDTIRLWDVETRKQIGDPLQATPGDIDSVAFSPDGRLVAGGGSDKVVRLWDTETRALRDGPSALRGHTDNIYSLAFSPDGRTLATASIDDTTRLWDVASGKQIGKPLKAGGDVDAVAFSPDGRTLVDGGDEKVVRLWDLDARPVPTPSN</sequence>
<dbReference type="InterPro" id="IPR019775">
    <property type="entry name" value="WD40_repeat_CS"/>
</dbReference>
<reference evidence="7" key="1">
    <citation type="journal article" date="2019" name="Int. J. Syst. Evol. Microbiol.">
        <title>The Global Catalogue of Microorganisms (GCM) 10K type strain sequencing project: providing services to taxonomists for standard genome sequencing and annotation.</title>
        <authorList>
            <consortium name="The Broad Institute Genomics Platform"/>
            <consortium name="The Broad Institute Genome Sequencing Center for Infectious Disease"/>
            <person name="Wu L."/>
            <person name="Ma J."/>
        </authorList>
    </citation>
    <scope>NUCLEOTIDE SEQUENCE [LARGE SCALE GENOMIC DNA]</scope>
    <source>
        <strain evidence="7">JCM 9458</strain>
    </source>
</reference>
<dbReference type="SUPFAM" id="SSF50978">
    <property type="entry name" value="WD40 repeat-like"/>
    <property type="match status" value="1"/>
</dbReference>
<dbReference type="PRINTS" id="PR00320">
    <property type="entry name" value="GPROTEINBRPT"/>
</dbReference>
<dbReference type="InterPro" id="IPR000719">
    <property type="entry name" value="Prot_kinase_dom"/>
</dbReference>